<dbReference type="InterPro" id="IPR002654">
    <property type="entry name" value="Glyco_trans_25"/>
</dbReference>
<accession>A0A6C0I6X6</accession>
<evidence type="ECO:0000313" key="1">
    <source>
        <dbReference type="EMBL" id="QHT88096.1"/>
    </source>
</evidence>
<dbReference type="InterPro" id="IPR029044">
    <property type="entry name" value="Nucleotide-diphossugar_trans"/>
</dbReference>
<proteinExistence type="predicted"/>
<dbReference type="EMBL" id="MN740109">
    <property type="protein sequence ID" value="QHT88096.1"/>
    <property type="molecule type" value="Genomic_DNA"/>
</dbReference>
<organism evidence="1">
    <name type="scientific">viral metagenome</name>
    <dbReference type="NCBI Taxonomy" id="1070528"/>
    <lineage>
        <taxon>unclassified sequences</taxon>
        <taxon>metagenomes</taxon>
        <taxon>organismal metagenomes</taxon>
    </lineage>
</organism>
<dbReference type="CDD" id="cd06532">
    <property type="entry name" value="Glyco_transf_25"/>
    <property type="match status" value="1"/>
</dbReference>
<dbReference type="AlphaFoldDB" id="A0A6C0I6X6"/>
<reference evidence="1" key="1">
    <citation type="journal article" date="2020" name="Nature">
        <title>Giant virus diversity and host interactions through global metagenomics.</title>
        <authorList>
            <person name="Schulz F."/>
            <person name="Roux S."/>
            <person name="Paez-Espino D."/>
            <person name="Jungbluth S."/>
            <person name="Walsh D.A."/>
            <person name="Denef V.J."/>
            <person name="McMahon K.D."/>
            <person name="Konstantinidis K.T."/>
            <person name="Eloe-Fadrosh E.A."/>
            <person name="Kyrpides N.C."/>
            <person name="Woyke T."/>
        </authorList>
    </citation>
    <scope>NUCLEOTIDE SEQUENCE</scope>
    <source>
        <strain evidence="1">GVMAG-M-3300023184-24</strain>
    </source>
</reference>
<name>A0A6C0I6X6_9ZZZZ</name>
<dbReference type="SUPFAM" id="SSF53448">
    <property type="entry name" value="Nucleotide-diphospho-sugar transferases"/>
    <property type="match status" value="1"/>
</dbReference>
<evidence type="ECO:0008006" key="2">
    <source>
        <dbReference type="Google" id="ProtNLM"/>
    </source>
</evidence>
<protein>
    <recommendedName>
        <fullName evidence="2">Glycosyltransferase 2-like domain-containing protein</fullName>
    </recommendedName>
</protein>
<sequence length="785" mass="93136">MTEIHVDIVTLNDKLCDTFIDMINNNIISEENKKHLCKAIHQTLLDNYKSNLKKYNTIQDKEVDISYIKIGKIFELLHGCYSDYNIDNVKNVCYLFHKNKYSTKSKEITITTTTCKRIDLFKRTVNSFIECCTDLELVKEWITIDDNSSEKDINEMKELYPFITFIEKKENQRGHVNSMNMLKKMISTKYIFNLEDDWEFIYKDNYLTRCLEIIKLKPQYGQCLINKNYGEGERCFETVGGILKSYIKEDFVQQFYFEHQYIPENRAMQMELEKYAFIRPKTQYGSQYYWPHFSLRVGLTKMSVLDELGDFESVPHFEMNYANKYNNKNYITTFLESVYCSHIGRRTYERFDKSKPNAYELNKVNQFGGVQNICNNKIENNINNKENELLENAVTTNNTENAVTTNNTENAVTTNNTENAETIISKDINLNDIFKTFVVNLKRRPDRLNDFYNKNKHLLTFLDIEVEEAVDGEQLDLNQKMRKIFHTSDTMFRRGIMGCAFSHMKLWGKLANDKTHSMYLVLEDDVEMANSSEMFLKYITTNLFNKIQDWDILFLGYHLKKHNKDNSIVIQKLNPDQFMEHSYGGTFSYLINKRGAVKLLSNLMSNGMNYAIDWDMCRLECMNNYYIYPLLGYSEMANNQPSNDSDIQKSHNRINSSVHDWILDDINKMMELTDNKGILYFEKDNWNKFIYDKYKFDVNSNIIVSSSLVNKNLLFTNICFTQIWYDNTKQIQDLLTMILEENIPLYFYTIYERYLVTVPESFYNRFNEMKQHFTFINKLDFDYVI</sequence>